<keyword evidence="3" id="KW-1185">Reference proteome</keyword>
<protein>
    <submittedName>
        <fullName evidence="2">YHS domain-containing (Seleno)protein</fullName>
    </submittedName>
</protein>
<evidence type="ECO:0000313" key="3">
    <source>
        <dbReference type="Proteomes" id="UP001172082"/>
    </source>
</evidence>
<dbReference type="InterPro" id="IPR007029">
    <property type="entry name" value="YHS_dom"/>
</dbReference>
<proteinExistence type="predicted"/>
<evidence type="ECO:0000259" key="1">
    <source>
        <dbReference type="Pfam" id="PF04945"/>
    </source>
</evidence>
<dbReference type="EMBL" id="JAUJEA010000008">
    <property type="protein sequence ID" value="MDN5203650.1"/>
    <property type="molecule type" value="Genomic_DNA"/>
</dbReference>
<gene>
    <name evidence="2" type="ORF">QQ008_19835</name>
</gene>
<dbReference type="NCBIfam" id="NF041384">
    <property type="entry name" value="YHS_seleno_dom"/>
    <property type="match status" value="1"/>
</dbReference>
<comment type="caution">
    <text evidence="2">The sequence shown here is derived from an EMBL/GenBank/DDBJ whole genome shotgun (WGS) entry which is preliminary data.</text>
</comment>
<dbReference type="Pfam" id="PF04945">
    <property type="entry name" value="YHS"/>
    <property type="match status" value="1"/>
</dbReference>
<dbReference type="Proteomes" id="UP001172082">
    <property type="component" value="Unassembled WGS sequence"/>
</dbReference>
<organism evidence="2 3">
    <name type="scientific">Splendidivirga corallicola</name>
    <dbReference type="NCBI Taxonomy" id="3051826"/>
    <lineage>
        <taxon>Bacteria</taxon>
        <taxon>Pseudomonadati</taxon>
        <taxon>Bacteroidota</taxon>
        <taxon>Cytophagia</taxon>
        <taxon>Cytophagales</taxon>
        <taxon>Splendidivirgaceae</taxon>
        <taxon>Splendidivirga</taxon>
    </lineage>
</organism>
<name>A0ABT8KSA3_9BACT</name>
<feature type="domain" description="YHS" evidence="1">
    <location>
        <begin position="48"/>
        <end position="91"/>
    </location>
</feature>
<reference evidence="2" key="1">
    <citation type="submission" date="2023-06" db="EMBL/GenBank/DDBJ databases">
        <title>Genomic of Parafulvivirga corallium.</title>
        <authorList>
            <person name="Wang G."/>
        </authorList>
    </citation>
    <scope>NUCLEOTIDE SEQUENCE</scope>
    <source>
        <strain evidence="2">BMA10</strain>
    </source>
</reference>
<evidence type="ECO:0000313" key="2">
    <source>
        <dbReference type="EMBL" id="MDN5203650.1"/>
    </source>
</evidence>
<accession>A0ABT8KSA3</accession>
<dbReference type="RefSeq" id="WP_346753673.1">
    <property type="nucleotide sequence ID" value="NZ_JAUJEA010000008.1"/>
</dbReference>
<sequence length="160" mass="18593">MKTFKITTLSLILVLFTCATTTAQTNVQERQKHYQLEKGVALQGYDPVSYFNNKKPLEGEKDYAATHKGVTYYFASSKNKELFKSNPDKYEPSYGGWCAYAIADRSFKMEPDPETYKIIDGKLTLFYNSFFNNTLKTWNKDEPKYQKKADVNWDKIVDED</sequence>